<organism evidence="1 2">
    <name type="scientific">Mycena sanguinolenta</name>
    <dbReference type="NCBI Taxonomy" id="230812"/>
    <lineage>
        <taxon>Eukaryota</taxon>
        <taxon>Fungi</taxon>
        <taxon>Dikarya</taxon>
        <taxon>Basidiomycota</taxon>
        <taxon>Agaricomycotina</taxon>
        <taxon>Agaricomycetes</taxon>
        <taxon>Agaricomycetidae</taxon>
        <taxon>Agaricales</taxon>
        <taxon>Marasmiineae</taxon>
        <taxon>Mycenaceae</taxon>
        <taxon>Mycena</taxon>
    </lineage>
</organism>
<proteinExistence type="predicted"/>
<gene>
    <name evidence="1" type="ORF">MSAN_01364000</name>
</gene>
<dbReference type="Gene3D" id="3.80.10.10">
    <property type="entry name" value="Ribonuclease Inhibitor"/>
    <property type="match status" value="1"/>
</dbReference>
<reference evidence="1" key="1">
    <citation type="submission" date="2020-05" db="EMBL/GenBank/DDBJ databases">
        <title>Mycena genomes resolve the evolution of fungal bioluminescence.</title>
        <authorList>
            <person name="Tsai I.J."/>
        </authorList>
    </citation>
    <scope>NUCLEOTIDE SEQUENCE</scope>
    <source>
        <strain evidence="1">160909Yilan</strain>
    </source>
</reference>
<sequence>MRTNEQWMEAHFTAFQLHAPNITQLELQYADLASDEFAAAIRHAPSLTHLKLFQCPGFDDSVINALHYKDGTTPLVPRLHSLVLEDMDQDVTDDILANMIASRWWTDAALASRAVPPQVARWTCVVLWYDLSGHLLLQDMPSDILITSLVS</sequence>
<keyword evidence="2" id="KW-1185">Reference proteome</keyword>
<accession>A0A8H6YET9</accession>
<dbReference type="AlphaFoldDB" id="A0A8H6YET9"/>
<name>A0A8H6YET9_9AGAR</name>
<dbReference type="EMBL" id="JACAZH010000010">
    <property type="protein sequence ID" value="KAF7357674.1"/>
    <property type="molecule type" value="Genomic_DNA"/>
</dbReference>
<dbReference type="OrthoDB" id="3036276at2759"/>
<comment type="caution">
    <text evidence="1">The sequence shown here is derived from an EMBL/GenBank/DDBJ whole genome shotgun (WGS) entry which is preliminary data.</text>
</comment>
<protein>
    <submittedName>
        <fullName evidence="1">Uncharacterized protein</fullName>
    </submittedName>
</protein>
<evidence type="ECO:0000313" key="2">
    <source>
        <dbReference type="Proteomes" id="UP000623467"/>
    </source>
</evidence>
<dbReference type="InterPro" id="IPR032675">
    <property type="entry name" value="LRR_dom_sf"/>
</dbReference>
<evidence type="ECO:0000313" key="1">
    <source>
        <dbReference type="EMBL" id="KAF7357674.1"/>
    </source>
</evidence>
<dbReference type="SUPFAM" id="SSF52047">
    <property type="entry name" value="RNI-like"/>
    <property type="match status" value="1"/>
</dbReference>
<dbReference type="Proteomes" id="UP000623467">
    <property type="component" value="Unassembled WGS sequence"/>
</dbReference>